<accession>A0A8H4YMU6</accession>
<feature type="compositionally biased region" description="Polar residues" evidence="1">
    <location>
        <begin position="1"/>
        <end position="19"/>
    </location>
</feature>
<evidence type="ECO:0000313" key="3">
    <source>
        <dbReference type="Proteomes" id="UP000573603"/>
    </source>
</evidence>
<comment type="caution">
    <text evidence="2">The sequence shown here is derived from an EMBL/GenBank/DDBJ whole genome shotgun (WGS) entry which is preliminary data.</text>
</comment>
<feature type="compositionally biased region" description="Basic and acidic residues" evidence="1">
    <location>
        <begin position="96"/>
        <end position="105"/>
    </location>
</feature>
<name>A0A8H4YMU6_9HYPO</name>
<dbReference type="EMBL" id="JABEVY010000492">
    <property type="protein sequence ID" value="KAF5231073.1"/>
    <property type="molecule type" value="Genomic_DNA"/>
</dbReference>
<dbReference type="AlphaFoldDB" id="A0A8H4YMU6"/>
<organism evidence="2 3">
    <name type="scientific">Fusarium anthophilum</name>
    <dbReference type="NCBI Taxonomy" id="48485"/>
    <lineage>
        <taxon>Eukaryota</taxon>
        <taxon>Fungi</taxon>
        <taxon>Dikarya</taxon>
        <taxon>Ascomycota</taxon>
        <taxon>Pezizomycotina</taxon>
        <taxon>Sordariomycetes</taxon>
        <taxon>Hypocreomycetidae</taxon>
        <taxon>Hypocreales</taxon>
        <taxon>Nectriaceae</taxon>
        <taxon>Fusarium</taxon>
        <taxon>Fusarium fujikuroi species complex</taxon>
    </lineage>
</organism>
<dbReference type="Proteomes" id="UP000573603">
    <property type="component" value="Unassembled WGS sequence"/>
</dbReference>
<feature type="region of interest" description="Disordered" evidence="1">
    <location>
        <begin position="84"/>
        <end position="105"/>
    </location>
</feature>
<keyword evidence="3" id="KW-1185">Reference proteome</keyword>
<protein>
    <submittedName>
        <fullName evidence="2">Uncharacterized protein</fullName>
    </submittedName>
</protein>
<gene>
    <name evidence="2" type="ORF">FANTH_13553</name>
</gene>
<proteinExistence type="predicted"/>
<sequence>MSTQRGSTSPDVDQQSQVPSPGEQRPQDAFRECQVQLEDLLSKLDDTRSEAHDDGRLAFQVLALLQTMLETLRKNHRDLKKSNEKLKQTHNQLVSDVKHLEDQFR</sequence>
<evidence type="ECO:0000313" key="2">
    <source>
        <dbReference type="EMBL" id="KAF5231073.1"/>
    </source>
</evidence>
<reference evidence="2 3" key="1">
    <citation type="journal article" date="2020" name="BMC Genomics">
        <title>Correction to: Identification and distribution of gene clusters required for synthesis of sphingolipid metabolism inhibitors in diverse species of the filamentous fungus Fusarium.</title>
        <authorList>
            <person name="Kim H.S."/>
            <person name="Lohmar J.M."/>
            <person name="Busman M."/>
            <person name="Brown D.W."/>
            <person name="Naumann T.A."/>
            <person name="Divon H.H."/>
            <person name="Lysoe E."/>
            <person name="Uhlig S."/>
            <person name="Proctor R.H."/>
        </authorList>
    </citation>
    <scope>NUCLEOTIDE SEQUENCE [LARGE SCALE GENOMIC DNA]</scope>
    <source>
        <strain evidence="2 3">NRRL 25214</strain>
    </source>
</reference>
<feature type="region of interest" description="Disordered" evidence="1">
    <location>
        <begin position="1"/>
        <end position="30"/>
    </location>
</feature>
<evidence type="ECO:0000256" key="1">
    <source>
        <dbReference type="SAM" id="MobiDB-lite"/>
    </source>
</evidence>